<feature type="transmembrane region" description="Helical" evidence="1">
    <location>
        <begin position="387"/>
        <end position="416"/>
    </location>
</feature>
<keyword evidence="1" id="KW-0472">Membrane</keyword>
<feature type="transmembrane region" description="Helical" evidence="1">
    <location>
        <begin position="465"/>
        <end position="485"/>
    </location>
</feature>
<proteinExistence type="predicted"/>
<feature type="transmembrane region" description="Helical" evidence="1">
    <location>
        <begin position="428"/>
        <end position="445"/>
    </location>
</feature>
<dbReference type="Proteomes" id="UP000199777">
    <property type="component" value="Unassembled WGS sequence"/>
</dbReference>
<evidence type="ECO:0000256" key="1">
    <source>
        <dbReference type="SAM" id="Phobius"/>
    </source>
</evidence>
<keyword evidence="1" id="KW-1133">Transmembrane helix</keyword>
<accession>A0ABY1L0A7</accession>
<comment type="caution">
    <text evidence="2">The sequence shown here is derived from an EMBL/GenBank/DDBJ whole genome shotgun (WGS) entry which is preliminary data.</text>
</comment>
<evidence type="ECO:0000313" key="3">
    <source>
        <dbReference type="Proteomes" id="UP000199777"/>
    </source>
</evidence>
<gene>
    <name evidence="2" type="ORF">SAMN05421758_1213</name>
</gene>
<keyword evidence="3" id="KW-1185">Reference proteome</keyword>
<feature type="transmembrane region" description="Helical" evidence="1">
    <location>
        <begin position="497"/>
        <end position="516"/>
    </location>
</feature>
<keyword evidence="1" id="KW-0812">Transmembrane</keyword>
<sequence length="517" mass="58837">MKKMHWIMPAIILLIGVFILVLNNYKDVTAVPSDSWTREVELATTSIQSNIKTTLNSNGSYNIYYFTDNGLVEGKYNESLELIDQSSYDIPYTKWTEVYPGDKNIVYADNEAMYQTESNEKISDIQEFIPLKNGMIYQWNDKIYYLEGNSLDKRLLIESVSKETLIDVYQPTATNTYIMLSDKQRNATEYRLLKWDGKNVTEIDQQTIELEPSLTLEELSFTVDNNQLSLFINAGPLDKHTYLPEDNYYFTQQKIGSPISLNPVPFNDPFSRNDLQNVKDIELDVKDGKSELLFRAKGSTETKYRDAVEYNVYKAVLNGQGKVDVTRLSNTPWLSKNPSWVSDDVVVWLDVTGDTNKLFAAGSTDLENLPESSLSKDTGFRIVGKTMVMLASGLLTLLVTIGWYVVPLGFIGIMTFGSNNALDKGKEWVFYTPALLYVAVALYFNEQLFSEKVISRLPAYLDFPGSPFILICAFGVITYLIMATTDLKERWSIPKRITYFVAVHISFLMIFVGPFIL</sequence>
<dbReference type="EMBL" id="FTOK01000021">
    <property type="protein sequence ID" value="SIT00389.1"/>
    <property type="molecule type" value="Genomic_DNA"/>
</dbReference>
<reference evidence="2 3" key="1">
    <citation type="submission" date="2017-01" db="EMBL/GenBank/DDBJ databases">
        <authorList>
            <person name="Varghese N."/>
            <person name="Submissions S."/>
        </authorList>
    </citation>
    <scope>NUCLEOTIDE SEQUENCE [LARGE SCALE GENOMIC DNA]</scope>
    <source>
        <strain evidence="2 3">DSM 22782</strain>
    </source>
</reference>
<name>A0ABY1L0A7_9BACI</name>
<protein>
    <submittedName>
        <fullName evidence="2">Uncharacterized protein</fullName>
    </submittedName>
</protein>
<organism evidence="2 3">
    <name type="scientific">Salimicrobium salexigens</name>
    <dbReference type="NCBI Taxonomy" id="908941"/>
    <lineage>
        <taxon>Bacteria</taxon>
        <taxon>Bacillati</taxon>
        <taxon>Bacillota</taxon>
        <taxon>Bacilli</taxon>
        <taxon>Bacillales</taxon>
        <taxon>Bacillaceae</taxon>
        <taxon>Salimicrobium</taxon>
    </lineage>
</organism>
<evidence type="ECO:0000313" key="2">
    <source>
        <dbReference type="EMBL" id="SIT00389.1"/>
    </source>
</evidence>